<evidence type="ECO:0000259" key="9">
    <source>
        <dbReference type="PROSITE" id="PS50093"/>
    </source>
</evidence>
<dbReference type="SMART" id="SM00089">
    <property type="entry name" value="PKD"/>
    <property type="match status" value="1"/>
</dbReference>
<keyword evidence="4" id="KW-0732">Signal</keyword>
<dbReference type="PANTHER" id="PTHR47466">
    <property type="match status" value="1"/>
</dbReference>
<comment type="similarity">
    <text evidence="1">Belongs to the peptidase M43B family.</text>
</comment>
<name>A0A7J5AI93_9FLAO</name>
<evidence type="ECO:0000256" key="8">
    <source>
        <dbReference type="ARBA" id="ARBA00023157"/>
    </source>
</evidence>
<evidence type="ECO:0000256" key="6">
    <source>
        <dbReference type="ARBA" id="ARBA00022833"/>
    </source>
</evidence>
<dbReference type="NCBIfam" id="TIGR04183">
    <property type="entry name" value="Por_Secre_tail"/>
    <property type="match status" value="1"/>
</dbReference>
<evidence type="ECO:0000256" key="3">
    <source>
        <dbReference type="ARBA" id="ARBA00022723"/>
    </source>
</evidence>
<keyword evidence="3" id="KW-0479">Metal-binding</keyword>
<evidence type="ECO:0000256" key="7">
    <source>
        <dbReference type="ARBA" id="ARBA00023049"/>
    </source>
</evidence>
<dbReference type="InterPro" id="IPR013783">
    <property type="entry name" value="Ig-like_fold"/>
</dbReference>
<dbReference type="InterPro" id="IPR024079">
    <property type="entry name" value="MetalloPept_cat_dom_sf"/>
</dbReference>
<dbReference type="InterPro" id="IPR008754">
    <property type="entry name" value="Peptidase_M43"/>
</dbReference>
<keyword evidence="8" id="KW-1015">Disulfide bond</keyword>
<dbReference type="OrthoDB" id="6278496at2"/>
<dbReference type="GO" id="GO:0008237">
    <property type="term" value="F:metallopeptidase activity"/>
    <property type="evidence" value="ECO:0007669"/>
    <property type="project" value="UniProtKB-KW"/>
</dbReference>
<keyword evidence="6" id="KW-0862">Zinc</keyword>
<evidence type="ECO:0000256" key="5">
    <source>
        <dbReference type="ARBA" id="ARBA00022801"/>
    </source>
</evidence>
<dbReference type="CDD" id="cd00146">
    <property type="entry name" value="PKD"/>
    <property type="match status" value="1"/>
</dbReference>
<dbReference type="Pfam" id="PF05572">
    <property type="entry name" value="Peptidase_M43"/>
    <property type="match status" value="1"/>
</dbReference>
<dbReference type="PROSITE" id="PS50093">
    <property type="entry name" value="PKD"/>
    <property type="match status" value="1"/>
</dbReference>
<dbReference type="SUPFAM" id="SSF55486">
    <property type="entry name" value="Metalloproteases ('zincins'), catalytic domain"/>
    <property type="match status" value="1"/>
</dbReference>
<protein>
    <submittedName>
        <fullName evidence="10">T9SS type A sorting domain-containing protein</fullName>
    </submittedName>
</protein>
<dbReference type="Proteomes" id="UP000467305">
    <property type="component" value="Unassembled WGS sequence"/>
</dbReference>
<dbReference type="InterPro" id="IPR026444">
    <property type="entry name" value="Secre_tail"/>
</dbReference>
<evidence type="ECO:0000256" key="2">
    <source>
        <dbReference type="ARBA" id="ARBA00022670"/>
    </source>
</evidence>
<dbReference type="Gene3D" id="3.40.390.10">
    <property type="entry name" value="Collagenase (Catalytic Domain)"/>
    <property type="match status" value="1"/>
</dbReference>
<sequence length="1348" mass="150755">MKHFNPHLCFHLLLILSIFPLKELHSQNVKSSCGTDKAMKELFEKNKNAKNELNSLRLKISPENQAKKTSSPSYVIPVVFHVFGKNYNSGTVVTQEIIEDALKKTNEDFQGLNSDYNTIDAPFDVIKKPLDITFKLAKIDPNGNPTSGVIFYDKASGMGNYNSPEVKNVAWDNYKYCNIYITRDLYGNGDFYNSGVAWYPNKTMSDLNIARIVYNGSYLGNNTNENFRSVLTHEFGHYLDLPHTFYGAVCSTDPKAGDGIADTPSHKKNSSGTGCQVIKNCLNQEINNENFMDYTDCYKMFTQGQVNRMINALENSPTRNILWTEKNLIATGVNTNLGPRLITSTSQVKERYLNDGVLETSIEVSCEECTFTKSSGTMNLSTDYTVQNLPEGITTKVDIINNTKAIINFNGTATNHSASNSINNLAFKFNSSIITGGSSILYKDSIENISVKFNDPYTEFCNINIRYRTYTHITNVSFNENSNTTGYDGISNYAPTVKFKVKKNKTYPLSITTNKGAGGANDNLRIQVWADWNSNFVYEDNELIVSHPYKNTQTDNNGNYTYNTSVQIPNSVKMGNIAFRVLAHYVQSNEGDSACSTIDSGESEDYGLSIVPENTPFEVDFFGQPTTVNLSEEAQFNDFSIAANGDSLKSWKWTFEGGSPTNSTEKNPTNILFPIEGTYDVTLEVTSTNGLKKTIKKSDYITSRLKYCKSYPNYGTYFSVNKVNFNTINHEPGKSNYYNYYNTISTDLKTGKIYPITIKSEKGNGGDSDVNKVKVWADWNYDGQFTQDELLINKEVKSNNYDQNGEYSFTSNITVPNNAAVGKKIGLRITGHFVDGKGETSCGAYDSGNTVDYSILIKKGDGNTTSSIVSISDDTKEEGAELQHLVTLDNTTVEETKIALSINNATAINGTDFNNPTFTNGVTYNQGEITIPSGVKTFTIKVPTIDDSIVESSENYNITANSITATGTITDNDSSSSNYCNASNLRNDSYITNVTFGSINNSSGYNSYSNYSNISNTFASGQTFNLKITTKNDHWTYNAIGTWIDWNNDGEFSDNERVYKAYKAGPYSKDITIPDNAVKNTTLRMRIRYAYGSENKITPCGEDTYFGEVEDYSIKISAHCYASTLRNDSFITNVSFGAINNSTGFNSYSNYENLSHTISPQESFNLKITTKNDHWTYNAIGTWIDWNNDGEFSNSERVYKAFKAGPYSVNISTPNNAVKNTPLKMRVRYAYGAEYKITPCGEDTYFGEVEDYTILVENNSVARTNTTNLIENIRLYPNPSDSFIFLKFETNKNVQYELTNIQGKIIMKADKTPNQNQIKISVKDLPVGIYFIKGQQENKIFQKKFFVK</sequence>
<accession>A0A7J5AI93</accession>
<dbReference type="Gene3D" id="2.60.40.2030">
    <property type="match status" value="1"/>
</dbReference>
<dbReference type="Pfam" id="PF20009">
    <property type="entry name" value="GEVED"/>
    <property type="match status" value="4"/>
</dbReference>
<comment type="caution">
    <text evidence="10">The sequence shown here is derived from an EMBL/GenBank/DDBJ whole genome shotgun (WGS) entry which is preliminary data.</text>
</comment>
<dbReference type="Pfam" id="PF18911">
    <property type="entry name" value="PKD_4"/>
    <property type="match status" value="1"/>
</dbReference>
<proteinExistence type="inferred from homology"/>
<dbReference type="GO" id="GO:0046872">
    <property type="term" value="F:metal ion binding"/>
    <property type="evidence" value="ECO:0007669"/>
    <property type="project" value="UniProtKB-KW"/>
</dbReference>
<evidence type="ECO:0000256" key="4">
    <source>
        <dbReference type="ARBA" id="ARBA00022729"/>
    </source>
</evidence>
<dbReference type="InterPro" id="IPR045474">
    <property type="entry name" value="GEVED"/>
</dbReference>
<evidence type="ECO:0000313" key="11">
    <source>
        <dbReference type="Proteomes" id="UP000467305"/>
    </source>
</evidence>
<dbReference type="SUPFAM" id="SSF49299">
    <property type="entry name" value="PKD domain"/>
    <property type="match status" value="1"/>
</dbReference>
<reference evidence="10 11" key="1">
    <citation type="submission" date="2019-09" db="EMBL/GenBank/DDBJ databases">
        <authorList>
            <person name="Cao W.R."/>
        </authorList>
    </citation>
    <scope>NUCLEOTIDE SEQUENCE [LARGE SCALE GENOMIC DNA]</scope>
    <source>
        <strain evidence="11">a4</strain>
    </source>
</reference>
<evidence type="ECO:0000313" key="10">
    <source>
        <dbReference type="EMBL" id="KAB1157235.1"/>
    </source>
</evidence>
<keyword evidence="11" id="KW-1185">Reference proteome</keyword>
<dbReference type="PANTHER" id="PTHR47466:SF1">
    <property type="entry name" value="METALLOPROTEASE MEP1 (AFU_ORTHOLOGUE AFUA_1G07730)-RELATED"/>
    <property type="match status" value="1"/>
</dbReference>
<keyword evidence="7" id="KW-0482">Metalloprotease</keyword>
<gene>
    <name evidence="10" type="ORF">F7018_09895</name>
</gene>
<keyword evidence="5" id="KW-0378">Hydrolase</keyword>
<dbReference type="InterPro" id="IPR022409">
    <property type="entry name" value="PKD/Chitinase_dom"/>
</dbReference>
<evidence type="ECO:0000256" key="1">
    <source>
        <dbReference type="ARBA" id="ARBA00008721"/>
    </source>
</evidence>
<dbReference type="InterPro" id="IPR000601">
    <property type="entry name" value="PKD_dom"/>
</dbReference>
<dbReference type="Pfam" id="PF18962">
    <property type="entry name" value="Por_Secre_tail"/>
    <property type="match status" value="1"/>
</dbReference>
<organism evidence="10 11">
    <name type="scientific">Tenacibaculum aiptasiae</name>
    <dbReference type="NCBI Taxonomy" id="426481"/>
    <lineage>
        <taxon>Bacteria</taxon>
        <taxon>Pseudomonadati</taxon>
        <taxon>Bacteroidota</taxon>
        <taxon>Flavobacteriia</taxon>
        <taxon>Flavobacteriales</taxon>
        <taxon>Flavobacteriaceae</taxon>
        <taxon>Tenacibaculum</taxon>
    </lineage>
</organism>
<dbReference type="SUPFAM" id="SSF141072">
    <property type="entry name" value="CalX-like"/>
    <property type="match status" value="1"/>
</dbReference>
<dbReference type="InterPro" id="IPR035986">
    <property type="entry name" value="PKD_dom_sf"/>
</dbReference>
<dbReference type="GO" id="GO:0006508">
    <property type="term" value="P:proteolysis"/>
    <property type="evidence" value="ECO:0007669"/>
    <property type="project" value="UniProtKB-KW"/>
</dbReference>
<feature type="domain" description="PKD" evidence="9">
    <location>
        <begin position="639"/>
        <end position="690"/>
    </location>
</feature>
<dbReference type="EMBL" id="WAAU01000014">
    <property type="protein sequence ID" value="KAB1157235.1"/>
    <property type="molecule type" value="Genomic_DNA"/>
</dbReference>
<dbReference type="InterPro" id="IPR038081">
    <property type="entry name" value="CalX-like_sf"/>
</dbReference>
<keyword evidence="2" id="KW-0645">Protease</keyword>
<dbReference type="Gene3D" id="2.60.40.10">
    <property type="entry name" value="Immunoglobulins"/>
    <property type="match status" value="1"/>
</dbReference>